<dbReference type="InterPro" id="IPR024775">
    <property type="entry name" value="DinB-like"/>
</dbReference>
<proteinExistence type="predicted"/>
<sequence>MSAVQFKENIEEIMALSKLPEVMLVTPLKEGKWSCKEIIGHIFYWDKFILEEMVSKMVQGGVLPTFPDHDVFNLEAIEYISNYDVNQAFEKFRLTRKELLEQIALVPSDVRFTLGKGKRQFSTDSFLKMFVGHDQTHLKQIYEFLEEER</sequence>
<dbReference type="AlphaFoldDB" id="A0A4Q0VXQ9"/>
<accession>A0A4Q0VXQ9</accession>
<evidence type="ECO:0000313" key="3">
    <source>
        <dbReference type="Proteomes" id="UP000290649"/>
    </source>
</evidence>
<dbReference type="InterPro" id="IPR034660">
    <property type="entry name" value="DinB/YfiT-like"/>
</dbReference>
<evidence type="ECO:0000259" key="1">
    <source>
        <dbReference type="Pfam" id="PF12867"/>
    </source>
</evidence>
<comment type="caution">
    <text evidence="2">The sequence shown here is derived from an EMBL/GenBank/DDBJ whole genome shotgun (WGS) entry which is preliminary data.</text>
</comment>
<dbReference type="OrthoDB" id="2964295at2"/>
<dbReference type="SUPFAM" id="SSF109854">
    <property type="entry name" value="DinB/YfiT-like putative metalloenzymes"/>
    <property type="match status" value="1"/>
</dbReference>
<protein>
    <submittedName>
        <fullName evidence="2">DinB family protein</fullName>
    </submittedName>
</protein>
<name>A0A4Q0VXQ9_9BACI</name>
<feature type="domain" description="DinB-like" evidence="1">
    <location>
        <begin position="15"/>
        <end position="141"/>
    </location>
</feature>
<dbReference type="EMBL" id="QOUX01000001">
    <property type="protein sequence ID" value="RXJ04260.1"/>
    <property type="molecule type" value="Genomic_DNA"/>
</dbReference>
<dbReference type="Pfam" id="PF12867">
    <property type="entry name" value="DinB_2"/>
    <property type="match status" value="1"/>
</dbReference>
<dbReference type="Proteomes" id="UP000290649">
    <property type="component" value="Unassembled WGS sequence"/>
</dbReference>
<dbReference type="Gene3D" id="1.20.120.450">
    <property type="entry name" value="dinb family like domain"/>
    <property type="match status" value="1"/>
</dbReference>
<organism evidence="2 3">
    <name type="scientific">Anaerobacillus alkaliphilus</name>
    <dbReference type="NCBI Taxonomy" id="1548597"/>
    <lineage>
        <taxon>Bacteria</taxon>
        <taxon>Bacillati</taxon>
        <taxon>Bacillota</taxon>
        <taxon>Bacilli</taxon>
        <taxon>Bacillales</taxon>
        <taxon>Bacillaceae</taxon>
        <taxon>Anaerobacillus</taxon>
    </lineage>
</organism>
<keyword evidence="3" id="KW-1185">Reference proteome</keyword>
<gene>
    <name evidence="2" type="ORF">DS745_02430</name>
</gene>
<evidence type="ECO:0000313" key="2">
    <source>
        <dbReference type="EMBL" id="RXJ04260.1"/>
    </source>
</evidence>
<reference evidence="2 3" key="1">
    <citation type="journal article" date="2019" name="Int. J. Syst. Evol. Microbiol.">
        <title>Anaerobacillus alkaliphilus sp. nov., a novel alkaliphilic and moderately halophilic bacterium.</title>
        <authorList>
            <person name="Borsodi A.K."/>
            <person name="Aszalos J.M."/>
            <person name="Bihari P."/>
            <person name="Nagy I."/>
            <person name="Schumann P."/>
            <person name="Sproer C."/>
            <person name="Kovacs A.L."/>
            <person name="Boka K."/>
            <person name="Dobosy P."/>
            <person name="Ovari M."/>
            <person name="Szili-Kovacs T."/>
            <person name="Toth E."/>
        </authorList>
    </citation>
    <scope>NUCLEOTIDE SEQUENCE [LARGE SCALE GENOMIC DNA]</scope>
    <source>
        <strain evidence="2 3">B16-10</strain>
    </source>
</reference>